<keyword evidence="1" id="KW-0812">Transmembrane</keyword>
<sequence length="87" mass="10068">MIISSLYFYPILAALIAFVFMYLDSRLFDNKKTKMTYIKNAALVGFIVWLLVFLLDIDGTQEIPIFDENISLVPEINERMIQGVPDF</sequence>
<keyword evidence="1" id="KW-1133">Transmembrane helix</keyword>
<dbReference type="AlphaFoldDB" id="A0A6C0J1Z5"/>
<dbReference type="EMBL" id="MN740312">
    <property type="protein sequence ID" value="QHT99694.1"/>
    <property type="molecule type" value="Genomic_DNA"/>
</dbReference>
<accession>A0A6C0J1Z5</accession>
<feature type="transmembrane region" description="Helical" evidence="1">
    <location>
        <begin position="6"/>
        <end position="25"/>
    </location>
</feature>
<feature type="transmembrane region" description="Helical" evidence="1">
    <location>
        <begin position="37"/>
        <end position="55"/>
    </location>
</feature>
<keyword evidence="1" id="KW-0472">Membrane</keyword>
<evidence type="ECO:0000313" key="2">
    <source>
        <dbReference type="EMBL" id="QHT99694.1"/>
    </source>
</evidence>
<protein>
    <submittedName>
        <fullName evidence="2">Uncharacterized protein</fullName>
    </submittedName>
</protein>
<name>A0A6C0J1Z5_9ZZZZ</name>
<proteinExistence type="predicted"/>
<reference evidence="2" key="1">
    <citation type="journal article" date="2020" name="Nature">
        <title>Giant virus diversity and host interactions through global metagenomics.</title>
        <authorList>
            <person name="Schulz F."/>
            <person name="Roux S."/>
            <person name="Paez-Espino D."/>
            <person name="Jungbluth S."/>
            <person name="Walsh D.A."/>
            <person name="Denef V.J."/>
            <person name="McMahon K.D."/>
            <person name="Konstantinidis K.T."/>
            <person name="Eloe-Fadrosh E.A."/>
            <person name="Kyrpides N.C."/>
            <person name="Woyke T."/>
        </authorList>
    </citation>
    <scope>NUCLEOTIDE SEQUENCE</scope>
    <source>
        <strain evidence="2">GVMAG-M-3300025727-45</strain>
    </source>
</reference>
<organism evidence="2">
    <name type="scientific">viral metagenome</name>
    <dbReference type="NCBI Taxonomy" id="1070528"/>
    <lineage>
        <taxon>unclassified sequences</taxon>
        <taxon>metagenomes</taxon>
        <taxon>organismal metagenomes</taxon>
    </lineage>
</organism>
<evidence type="ECO:0000256" key="1">
    <source>
        <dbReference type="SAM" id="Phobius"/>
    </source>
</evidence>